<dbReference type="KEGG" id="amv:ACMV_18130"/>
<comment type="cofactor">
    <cofactor evidence="1">
        <name>pyridoxal 5'-phosphate</name>
        <dbReference type="ChEBI" id="CHEBI:597326"/>
    </cofactor>
</comment>
<name>F0IZF0_ACIMA</name>
<gene>
    <name evidence="11" type="ordered locus">ACMV_18130</name>
</gene>
<dbReference type="HOGENOM" id="CLU_003433_0_0_5"/>
<keyword evidence="7" id="KW-0663">Pyridoxal phosphate</keyword>
<dbReference type="Pfam" id="PF00266">
    <property type="entry name" value="Aminotran_5"/>
    <property type="match status" value="1"/>
</dbReference>
<dbReference type="InterPro" id="IPR000192">
    <property type="entry name" value="Aminotrans_V_dom"/>
</dbReference>
<evidence type="ECO:0000256" key="6">
    <source>
        <dbReference type="ARBA" id="ARBA00022723"/>
    </source>
</evidence>
<dbReference type="PANTHER" id="PTHR11601:SF34">
    <property type="entry name" value="CYSTEINE DESULFURASE"/>
    <property type="match status" value="1"/>
</dbReference>
<dbReference type="Gene3D" id="3.90.1150.10">
    <property type="entry name" value="Aspartate Aminotransferase, domain 1"/>
    <property type="match status" value="1"/>
</dbReference>
<comment type="catalytic activity">
    <reaction evidence="10">
        <text>(sulfur carrier)-H + L-cysteine = (sulfur carrier)-SH + L-alanine</text>
        <dbReference type="Rhea" id="RHEA:43892"/>
        <dbReference type="Rhea" id="RHEA-COMP:14737"/>
        <dbReference type="Rhea" id="RHEA-COMP:14739"/>
        <dbReference type="ChEBI" id="CHEBI:29917"/>
        <dbReference type="ChEBI" id="CHEBI:35235"/>
        <dbReference type="ChEBI" id="CHEBI:57972"/>
        <dbReference type="ChEBI" id="CHEBI:64428"/>
        <dbReference type="EC" id="2.8.1.7"/>
    </reaction>
</comment>
<evidence type="ECO:0000256" key="9">
    <source>
        <dbReference type="ARBA" id="ARBA00023014"/>
    </source>
</evidence>
<dbReference type="InterPro" id="IPR015424">
    <property type="entry name" value="PyrdxlP-dep_Trfase"/>
</dbReference>
<organism evidence="11 12">
    <name type="scientific">Acidiphilium multivorum (strain DSM 11245 / JCM 8867 / NBRC 100883 / AIU 301)</name>
    <dbReference type="NCBI Taxonomy" id="926570"/>
    <lineage>
        <taxon>Bacteria</taxon>
        <taxon>Pseudomonadati</taxon>
        <taxon>Pseudomonadota</taxon>
        <taxon>Alphaproteobacteria</taxon>
        <taxon>Acetobacterales</taxon>
        <taxon>Acidocellaceae</taxon>
        <taxon>Acidiphilium</taxon>
    </lineage>
</organism>
<dbReference type="AlphaFoldDB" id="F0IZF0"/>
<dbReference type="GO" id="GO:0046872">
    <property type="term" value="F:metal ion binding"/>
    <property type="evidence" value="ECO:0007669"/>
    <property type="project" value="UniProtKB-KW"/>
</dbReference>
<evidence type="ECO:0000256" key="8">
    <source>
        <dbReference type="ARBA" id="ARBA00023004"/>
    </source>
</evidence>
<keyword evidence="9" id="KW-0411">Iron-sulfur</keyword>
<accession>F0IZF0</accession>
<keyword evidence="12" id="KW-1185">Reference proteome</keyword>
<sequence length="400" mass="39643">MPNGANRIVPGRAKPTMTSPLPGAEPGLYLDANATEALRPEAREAVLAAFDLVGNPASVHADGRAARKLLESARAALAARLGARPENVVFCAGATEANAMAIHGLAGGGAIVIGATEHDAVRAAAPAALIAPVDAAGRLDQTAFAALLAAHRPALACVMAANNETGVLNDIAAIAALCAAQGTRLHVDAVQAAGRVADPDYLAQGASSVATSAHKLGGPKGVGALLLAPEAASAFAPLIRGGGQERGRRGGTHNLPGIAGFAAALDAAHATTCPDPRLAALRDAIEAGARDCGARIAGAGAPRLPNTTCLVLPGLAAEAQVIALDLDGIRVSAGSACSSGKAASSHVLAAMGLGDLAGNAIRVSLPWNAPDDAPARFLAAYRRLAARALRKSAHVSTSAA</sequence>
<proteinExistence type="inferred from homology"/>
<dbReference type="GO" id="GO:0031071">
    <property type="term" value="F:cysteine desulfurase activity"/>
    <property type="evidence" value="ECO:0007669"/>
    <property type="project" value="UniProtKB-EC"/>
</dbReference>
<comment type="similarity">
    <text evidence="3">Belongs to the class-V pyridoxal-phosphate-dependent aminotransferase family. NifS/IscS subfamily.</text>
</comment>
<evidence type="ECO:0000256" key="10">
    <source>
        <dbReference type="ARBA" id="ARBA00050776"/>
    </source>
</evidence>
<evidence type="ECO:0000256" key="7">
    <source>
        <dbReference type="ARBA" id="ARBA00022898"/>
    </source>
</evidence>
<keyword evidence="8" id="KW-0408">Iron</keyword>
<evidence type="ECO:0000313" key="11">
    <source>
        <dbReference type="EMBL" id="BAJ81160.1"/>
    </source>
</evidence>
<dbReference type="InterPro" id="IPR016454">
    <property type="entry name" value="Cysteine_dSase"/>
</dbReference>
<evidence type="ECO:0000256" key="2">
    <source>
        <dbReference type="ARBA" id="ARBA00003120"/>
    </source>
</evidence>
<dbReference type="InterPro" id="IPR015421">
    <property type="entry name" value="PyrdxlP-dep_Trfase_major"/>
</dbReference>
<dbReference type="GO" id="GO:0051536">
    <property type="term" value="F:iron-sulfur cluster binding"/>
    <property type="evidence" value="ECO:0007669"/>
    <property type="project" value="UniProtKB-KW"/>
</dbReference>
<comment type="function">
    <text evidence="2">Catalyzes the removal of elemental sulfur atoms from cysteine to produce alanine. Seems to participate in the biosynthesis of the nitrogenase metalloclusters by providing the inorganic sulfur required for the Fe-S core formation.</text>
</comment>
<dbReference type="Gene3D" id="1.10.260.50">
    <property type="match status" value="1"/>
</dbReference>
<keyword evidence="5 11" id="KW-0808">Transferase</keyword>
<keyword evidence="6" id="KW-0479">Metal-binding</keyword>
<reference evidence="11 12" key="1">
    <citation type="submission" date="2010-12" db="EMBL/GenBank/DDBJ databases">
        <title>Whole genome sequence of Acidiphilium multivorum AIU301.</title>
        <authorList>
            <person name="Narita-Yamada S."/>
            <person name="Nakamura S."/>
            <person name="Ito N."/>
            <person name="Takarada H."/>
            <person name="Katano Y."/>
            <person name="Nakazawa H."/>
            <person name="Hosoyama A."/>
            <person name="Yamada R."/>
            <person name="Fujita N."/>
        </authorList>
    </citation>
    <scope>NUCLEOTIDE SEQUENCE [LARGE SCALE GENOMIC DNA]</scope>
    <source>
        <strain evidence="12">DSM 11245 / JCM 8867 / AIU301</strain>
    </source>
</reference>
<dbReference type="Proteomes" id="UP000007100">
    <property type="component" value="Chromosome"/>
</dbReference>
<evidence type="ECO:0000256" key="3">
    <source>
        <dbReference type="ARBA" id="ARBA00006490"/>
    </source>
</evidence>
<evidence type="ECO:0000256" key="1">
    <source>
        <dbReference type="ARBA" id="ARBA00001933"/>
    </source>
</evidence>
<evidence type="ECO:0000256" key="4">
    <source>
        <dbReference type="ARBA" id="ARBA00013558"/>
    </source>
</evidence>
<dbReference type="SUPFAM" id="SSF53383">
    <property type="entry name" value="PLP-dependent transferases"/>
    <property type="match status" value="1"/>
</dbReference>
<dbReference type="PANTHER" id="PTHR11601">
    <property type="entry name" value="CYSTEINE DESULFURYLASE FAMILY MEMBER"/>
    <property type="match status" value="1"/>
</dbReference>
<dbReference type="EMBL" id="AP012035">
    <property type="protein sequence ID" value="BAJ81160.1"/>
    <property type="molecule type" value="Genomic_DNA"/>
</dbReference>
<dbReference type="PIRSF" id="PIRSF005572">
    <property type="entry name" value="NifS"/>
    <property type="match status" value="1"/>
</dbReference>
<evidence type="ECO:0000313" key="12">
    <source>
        <dbReference type="Proteomes" id="UP000007100"/>
    </source>
</evidence>
<evidence type="ECO:0000256" key="5">
    <source>
        <dbReference type="ARBA" id="ARBA00022679"/>
    </source>
</evidence>
<protein>
    <recommendedName>
        <fullName evidence="4">Cysteine desulfurase</fullName>
    </recommendedName>
</protein>
<dbReference type="Gene3D" id="3.40.640.10">
    <property type="entry name" value="Type I PLP-dependent aspartate aminotransferase-like (Major domain)"/>
    <property type="match status" value="1"/>
</dbReference>
<dbReference type="InterPro" id="IPR015422">
    <property type="entry name" value="PyrdxlP-dep_Trfase_small"/>
</dbReference>